<accession>A0A1F6AWU5</accession>
<evidence type="ECO:0000313" key="3">
    <source>
        <dbReference type="Proteomes" id="UP000176409"/>
    </source>
</evidence>
<dbReference type="Gene3D" id="3.40.50.970">
    <property type="match status" value="1"/>
</dbReference>
<comment type="caution">
    <text evidence="2">The sequence shown here is derived from an EMBL/GenBank/DDBJ whole genome shotgun (WGS) entry which is preliminary data.</text>
</comment>
<dbReference type="STRING" id="1798396.A2973_00625"/>
<proteinExistence type="predicted"/>
<dbReference type="PANTHER" id="PTHR47514:SF2">
    <property type="entry name" value="TRANSKETOLASE"/>
    <property type="match status" value="1"/>
</dbReference>
<evidence type="ECO:0000313" key="2">
    <source>
        <dbReference type="EMBL" id="OGG29140.1"/>
    </source>
</evidence>
<sequence length="276" mass="30541">MTYSISTDELKKLAREVRKQILLMSYRAQSAHTGGALSCVELLTVLYFRIMHIDPKKPWAQDRDRLVFSKAHDAKALYAVLSERGFFDKKILEGYELDHGLLAGHSIRHSVPGIEISAGSLGHGLPMAAGMALAGKIDNKKWRVFAILSDGECDEGSVWEAALFAGHHKLDNLIVLVDKNGLQGYGKTKDVLNLEPFAAKWRAFGWQTREVNGHAEDGLSKILEKIPFQSGKPSVVIAHTIKGIGGVEKHVDQVSSQYKPPTKEEYIEALRALESL</sequence>
<gene>
    <name evidence="2" type="ORF">A2973_00625</name>
</gene>
<dbReference type="InterPro" id="IPR029061">
    <property type="entry name" value="THDP-binding"/>
</dbReference>
<dbReference type="AlphaFoldDB" id="A0A1F6AWU5"/>
<name>A0A1F6AWU5_9BACT</name>
<feature type="domain" description="Transketolase N-terminal" evidence="1">
    <location>
        <begin position="26"/>
        <end position="250"/>
    </location>
</feature>
<dbReference type="CDD" id="cd02012">
    <property type="entry name" value="TPP_TK"/>
    <property type="match status" value="1"/>
</dbReference>
<protein>
    <recommendedName>
        <fullName evidence="1">Transketolase N-terminal domain-containing protein</fullName>
    </recommendedName>
</protein>
<evidence type="ECO:0000259" key="1">
    <source>
        <dbReference type="Pfam" id="PF00456"/>
    </source>
</evidence>
<organism evidence="2 3">
    <name type="scientific">Candidatus Gottesmanbacteria bacterium RIFCSPLOWO2_01_FULL_49_10</name>
    <dbReference type="NCBI Taxonomy" id="1798396"/>
    <lineage>
        <taxon>Bacteria</taxon>
        <taxon>Candidatus Gottesmaniibacteriota</taxon>
    </lineage>
</organism>
<dbReference type="EMBL" id="MFJZ01000058">
    <property type="protein sequence ID" value="OGG29140.1"/>
    <property type="molecule type" value="Genomic_DNA"/>
</dbReference>
<dbReference type="SUPFAM" id="SSF52518">
    <property type="entry name" value="Thiamin diphosphate-binding fold (THDP-binding)"/>
    <property type="match status" value="1"/>
</dbReference>
<reference evidence="2 3" key="1">
    <citation type="journal article" date="2016" name="Nat. Commun.">
        <title>Thousands of microbial genomes shed light on interconnected biogeochemical processes in an aquifer system.</title>
        <authorList>
            <person name="Anantharaman K."/>
            <person name="Brown C.T."/>
            <person name="Hug L.A."/>
            <person name="Sharon I."/>
            <person name="Castelle C.J."/>
            <person name="Probst A.J."/>
            <person name="Thomas B.C."/>
            <person name="Singh A."/>
            <person name="Wilkins M.J."/>
            <person name="Karaoz U."/>
            <person name="Brodie E.L."/>
            <person name="Williams K.H."/>
            <person name="Hubbard S.S."/>
            <person name="Banfield J.F."/>
        </authorList>
    </citation>
    <scope>NUCLEOTIDE SEQUENCE [LARGE SCALE GENOMIC DNA]</scope>
</reference>
<dbReference type="PANTHER" id="PTHR47514">
    <property type="entry name" value="TRANSKETOLASE N-TERMINAL SECTION-RELATED"/>
    <property type="match status" value="1"/>
</dbReference>
<dbReference type="InterPro" id="IPR005474">
    <property type="entry name" value="Transketolase_N"/>
</dbReference>
<dbReference type="Pfam" id="PF00456">
    <property type="entry name" value="Transketolase_N"/>
    <property type="match status" value="1"/>
</dbReference>
<dbReference type="Proteomes" id="UP000176409">
    <property type="component" value="Unassembled WGS sequence"/>
</dbReference>